<dbReference type="Proteomes" id="UP000623440">
    <property type="component" value="Unassembled WGS sequence"/>
</dbReference>
<reference evidence="1 2" key="1">
    <citation type="journal article" date="2020" name="ISME J.">
        <title>Comparative genomics reveals insights into cyanobacterial evolution and habitat adaptation.</title>
        <authorList>
            <person name="Chen M.Y."/>
            <person name="Teng W.K."/>
            <person name="Zhao L."/>
            <person name="Hu C.X."/>
            <person name="Zhou Y.K."/>
            <person name="Han B.P."/>
            <person name="Song L.R."/>
            <person name="Shu W.S."/>
        </authorList>
    </citation>
    <scope>NUCLEOTIDE SEQUENCE [LARGE SCALE GENOMIC DNA]</scope>
    <source>
        <strain evidence="1 2">FACHB-838</strain>
    </source>
</reference>
<dbReference type="RefSeq" id="WP_190946888.1">
    <property type="nucleotide sequence ID" value="NZ_JACJSI010000392.1"/>
</dbReference>
<organism evidence="1 2">
    <name type="scientific">Nostoc flagelliforme FACHB-838</name>
    <dbReference type="NCBI Taxonomy" id="2692904"/>
    <lineage>
        <taxon>Bacteria</taxon>
        <taxon>Bacillati</taxon>
        <taxon>Cyanobacteriota</taxon>
        <taxon>Cyanophyceae</taxon>
        <taxon>Nostocales</taxon>
        <taxon>Nostocaceae</taxon>
        <taxon>Nostoc</taxon>
    </lineage>
</organism>
<dbReference type="EMBL" id="JACJSI010000392">
    <property type="protein sequence ID" value="MBD2536128.1"/>
    <property type="molecule type" value="Genomic_DNA"/>
</dbReference>
<evidence type="ECO:0000313" key="1">
    <source>
        <dbReference type="EMBL" id="MBD2536128.1"/>
    </source>
</evidence>
<proteinExistence type="predicted"/>
<sequence length="71" mass="8232">MSNSEKIIHFVPQLGHEEAHVLSLCGQTISCSDASNMFTNCPICQEKLRKTVEKRIEQFYPQPDFSRYNKK</sequence>
<evidence type="ECO:0000313" key="2">
    <source>
        <dbReference type="Proteomes" id="UP000623440"/>
    </source>
</evidence>
<name>A0ABR8E681_9NOSO</name>
<accession>A0ABR8E681</accession>
<protein>
    <submittedName>
        <fullName evidence="1">Uncharacterized protein</fullName>
    </submittedName>
</protein>
<gene>
    <name evidence="1" type="ORF">H6G97_45165</name>
</gene>
<comment type="caution">
    <text evidence="1">The sequence shown here is derived from an EMBL/GenBank/DDBJ whole genome shotgun (WGS) entry which is preliminary data.</text>
</comment>
<keyword evidence="2" id="KW-1185">Reference proteome</keyword>